<dbReference type="GO" id="GO:0005737">
    <property type="term" value="C:cytoplasm"/>
    <property type="evidence" value="ECO:0007669"/>
    <property type="project" value="UniProtKB-SubCell"/>
</dbReference>
<gene>
    <name evidence="9 11" type="primary">coaD</name>
    <name evidence="11" type="ORF">Lsan_0543</name>
</gene>
<dbReference type="HAMAP" id="MF_00151">
    <property type="entry name" value="PPAT_bact"/>
    <property type="match status" value="1"/>
</dbReference>
<keyword evidence="12" id="KW-1185">Reference proteome</keyword>
<organism evidence="11 12">
    <name type="scientific">Legionella santicrucis</name>
    <dbReference type="NCBI Taxonomy" id="45074"/>
    <lineage>
        <taxon>Bacteria</taxon>
        <taxon>Pseudomonadati</taxon>
        <taxon>Pseudomonadota</taxon>
        <taxon>Gammaproteobacteria</taxon>
        <taxon>Legionellales</taxon>
        <taxon>Legionellaceae</taxon>
        <taxon>Legionella</taxon>
    </lineage>
</organism>
<feature type="binding site" evidence="9">
    <location>
        <position position="95"/>
    </location>
    <ligand>
        <name>substrate</name>
    </ligand>
</feature>
<evidence type="ECO:0000256" key="1">
    <source>
        <dbReference type="ARBA" id="ARBA00022490"/>
    </source>
</evidence>
<feature type="binding site" evidence="9">
    <location>
        <position position="49"/>
    </location>
    <ligand>
        <name>substrate</name>
    </ligand>
</feature>
<dbReference type="GO" id="GO:0005524">
    <property type="term" value="F:ATP binding"/>
    <property type="evidence" value="ECO:0007669"/>
    <property type="project" value="UniProtKB-KW"/>
</dbReference>
<dbReference type="CDD" id="cd02163">
    <property type="entry name" value="PPAT"/>
    <property type="match status" value="1"/>
</dbReference>
<dbReference type="UniPathway" id="UPA00241">
    <property type="reaction ID" value="UER00355"/>
</dbReference>
<feature type="domain" description="Cytidyltransferase-like" evidence="10">
    <location>
        <begin position="13"/>
        <end position="141"/>
    </location>
</feature>
<feature type="binding site" evidence="9">
    <location>
        <position position="106"/>
    </location>
    <ligand>
        <name>ATP</name>
        <dbReference type="ChEBI" id="CHEBI:30616"/>
    </ligand>
</feature>
<dbReference type="PRINTS" id="PR01020">
    <property type="entry name" value="LPSBIOSNTHSS"/>
</dbReference>
<keyword evidence="2 9" id="KW-0808">Transferase</keyword>
<keyword evidence="4 9" id="KW-0547">Nucleotide-binding</keyword>
<dbReference type="GO" id="GO:0004595">
    <property type="term" value="F:pantetheine-phosphate adenylyltransferase activity"/>
    <property type="evidence" value="ECO:0007669"/>
    <property type="project" value="UniProtKB-UniRule"/>
</dbReference>
<evidence type="ECO:0000256" key="7">
    <source>
        <dbReference type="ARBA" id="ARBA00022993"/>
    </source>
</evidence>
<name>A0A0W0ZCT3_9GAMM</name>
<dbReference type="PANTHER" id="PTHR21342:SF1">
    <property type="entry name" value="PHOSPHOPANTETHEINE ADENYLYLTRANSFERASE"/>
    <property type="match status" value="1"/>
</dbReference>
<keyword evidence="5 9" id="KW-0067">ATP-binding</keyword>
<evidence type="ECO:0000259" key="10">
    <source>
        <dbReference type="Pfam" id="PF01467"/>
    </source>
</evidence>
<comment type="pathway">
    <text evidence="9">Cofactor biosynthesis; coenzyme A biosynthesis; CoA from (R)-pantothenate: step 4/5.</text>
</comment>
<evidence type="ECO:0000256" key="3">
    <source>
        <dbReference type="ARBA" id="ARBA00022695"/>
    </source>
</evidence>
<dbReference type="Proteomes" id="UP000054703">
    <property type="component" value="Unassembled WGS sequence"/>
</dbReference>
<dbReference type="SUPFAM" id="SSF52374">
    <property type="entry name" value="Nucleotidylyl transferase"/>
    <property type="match status" value="1"/>
</dbReference>
<evidence type="ECO:0000256" key="2">
    <source>
        <dbReference type="ARBA" id="ARBA00022679"/>
    </source>
</evidence>
<comment type="cofactor">
    <cofactor evidence="9">
        <name>Mg(2+)</name>
        <dbReference type="ChEBI" id="CHEBI:18420"/>
    </cofactor>
</comment>
<dbReference type="EMBL" id="LNYU01000009">
    <property type="protein sequence ID" value="KTD66598.1"/>
    <property type="molecule type" value="Genomic_DNA"/>
</dbReference>
<comment type="caution">
    <text evidence="11">The sequence shown here is derived from an EMBL/GenBank/DDBJ whole genome shotgun (WGS) entry which is preliminary data.</text>
</comment>
<evidence type="ECO:0000256" key="4">
    <source>
        <dbReference type="ARBA" id="ARBA00022741"/>
    </source>
</evidence>
<evidence type="ECO:0000256" key="8">
    <source>
        <dbReference type="ARBA" id="ARBA00029346"/>
    </source>
</evidence>
<evidence type="ECO:0000256" key="6">
    <source>
        <dbReference type="ARBA" id="ARBA00022842"/>
    </source>
</evidence>
<feature type="site" description="Transition state stabilizer" evidence="9">
    <location>
        <position position="25"/>
    </location>
</feature>
<comment type="subcellular location">
    <subcellularLocation>
        <location evidence="9">Cytoplasm</location>
    </subcellularLocation>
</comment>
<dbReference type="OrthoDB" id="9806661at2"/>
<dbReference type="Pfam" id="PF01467">
    <property type="entry name" value="CTP_transf_like"/>
    <property type="match status" value="1"/>
</dbReference>
<evidence type="ECO:0000313" key="11">
    <source>
        <dbReference type="EMBL" id="KTD66598.1"/>
    </source>
</evidence>
<keyword evidence="7 9" id="KW-0173">Coenzyme A biosynthesis</keyword>
<comment type="catalytic activity">
    <reaction evidence="8 9">
        <text>(R)-4'-phosphopantetheine + ATP + H(+) = 3'-dephospho-CoA + diphosphate</text>
        <dbReference type="Rhea" id="RHEA:19801"/>
        <dbReference type="ChEBI" id="CHEBI:15378"/>
        <dbReference type="ChEBI" id="CHEBI:30616"/>
        <dbReference type="ChEBI" id="CHEBI:33019"/>
        <dbReference type="ChEBI" id="CHEBI:57328"/>
        <dbReference type="ChEBI" id="CHEBI:61723"/>
        <dbReference type="EC" id="2.7.7.3"/>
    </reaction>
</comment>
<reference evidence="11 12" key="1">
    <citation type="submission" date="2015-11" db="EMBL/GenBank/DDBJ databases">
        <title>Genomic analysis of 38 Legionella species identifies large and diverse effector repertoires.</title>
        <authorList>
            <person name="Burstein D."/>
            <person name="Amaro F."/>
            <person name="Zusman T."/>
            <person name="Lifshitz Z."/>
            <person name="Cohen O."/>
            <person name="Gilbert J.A."/>
            <person name="Pupko T."/>
            <person name="Shuman H.A."/>
            <person name="Segal G."/>
        </authorList>
    </citation>
    <scope>NUCLEOTIDE SEQUENCE [LARGE SCALE GENOMIC DNA]</scope>
    <source>
        <strain evidence="11 12">SC-63-C7</strain>
    </source>
</reference>
<evidence type="ECO:0000256" key="5">
    <source>
        <dbReference type="ARBA" id="ARBA00022840"/>
    </source>
</evidence>
<dbReference type="InterPro" id="IPR014729">
    <property type="entry name" value="Rossmann-like_a/b/a_fold"/>
</dbReference>
<feature type="binding site" evidence="9">
    <location>
        <position position="25"/>
    </location>
    <ligand>
        <name>ATP</name>
        <dbReference type="ChEBI" id="CHEBI:30616"/>
    </ligand>
</feature>
<protein>
    <recommendedName>
        <fullName evidence="9">Phosphopantetheine adenylyltransferase</fullName>
        <ecNumber evidence="9">2.7.7.3</ecNumber>
    </recommendedName>
    <alternativeName>
        <fullName evidence="9">Dephospho-CoA pyrophosphorylase</fullName>
    </alternativeName>
    <alternativeName>
        <fullName evidence="9">Pantetheine-phosphate adenylyltransferase</fullName>
        <shortName evidence="9">PPAT</shortName>
    </alternativeName>
</protein>
<dbReference type="NCBIfam" id="TIGR01510">
    <property type="entry name" value="coaD_prev_kdtB"/>
    <property type="match status" value="1"/>
</dbReference>
<dbReference type="RefSeq" id="WP_058513004.1">
    <property type="nucleotide sequence ID" value="NZ_CAAAIH010000004.1"/>
</dbReference>
<dbReference type="AlphaFoldDB" id="A0A0W0ZCT3"/>
<comment type="subunit">
    <text evidence="9">Homohexamer.</text>
</comment>
<dbReference type="GO" id="GO:0015937">
    <property type="term" value="P:coenzyme A biosynthetic process"/>
    <property type="evidence" value="ECO:0007669"/>
    <property type="project" value="UniProtKB-UniRule"/>
</dbReference>
<keyword evidence="1 9" id="KW-0963">Cytoplasm</keyword>
<comment type="function">
    <text evidence="9">Reversibly transfers an adenylyl group from ATP to 4'-phosphopantetheine, yielding dephospho-CoA (dPCoA) and pyrophosphate.</text>
</comment>
<dbReference type="InterPro" id="IPR001980">
    <property type="entry name" value="PPAT"/>
</dbReference>
<feature type="binding site" evidence="9">
    <location>
        <position position="17"/>
    </location>
    <ligand>
        <name>substrate</name>
    </ligand>
</feature>
<comment type="similarity">
    <text evidence="9">Belongs to the bacterial CoaD family.</text>
</comment>
<dbReference type="PATRIC" id="fig|45074.5.peg.573"/>
<sequence>MQLVLTIMKLKAIYPGTFDPVTNGHVDIISRAAKIFPEIVVGVASNKAKRPFLPMETRINLLQESLAHLPGVSVLGFENLLIDFVLEQNAGIILRGLRAVSDFEYEFQLAGMNRKLSKKIETIFLTPSENLMFISSTLVREIAFLDGDISQFVPSCVVRELKKRQNENQTTKNS</sequence>
<keyword evidence="3 9" id="KW-0548">Nucleotidyltransferase</keyword>
<dbReference type="EC" id="2.7.7.3" evidence="9"/>
<dbReference type="STRING" id="45074.Lsan_0543"/>
<dbReference type="NCBIfam" id="TIGR00125">
    <property type="entry name" value="cyt_tran_rel"/>
    <property type="match status" value="1"/>
</dbReference>
<dbReference type="PANTHER" id="PTHR21342">
    <property type="entry name" value="PHOSPHOPANTETHEINE ADENYLYLTRANSFERASE"/>
    <property type="match status" value="1"/>
</dbReference>
<evidence type="ECO:0000313" key="12">
    <source>
        <dbReference type="Proteomes" id="UP000054703"/>
    </source>
</evidence>
<dbReference type="InterPro" id="IPR004821">
    <property type="entry name" value="Cyt_trans-like"/>
</dbReference>
<feature type="binding site" evidence="9">
    <location>
        <begin position="131"/>
        <end position="137"/>
    </location>
    <ligand>
        <name>ATP</name>
        <dbReference type="ChEBI" id="CHEBI:30616"/>
    </ligand>
</feature>
<feature type="binding site" evidence="9">
    <location>
        <begin position="17"/>
        <end position="18"/>
    </location>
    <ligand>
        <name>ATP</name>
        <dbReference type="ChEBI" id="CHEBI:30616"/>
    </ligand>
</feature>
<proteinExistence type="inferred from homology"/>
<evidence type="ECO:0000256" key="9">
    <source>
        <dbReference type="HAMAP-Rule" id="MF_00151"/>
    </source>
</evidence>
<keyword evidence="6 9" id="KW-0460">Magnesium</keyword>
<feature type="binding site" evidence="9">
    <location>
        <begin position="96"/>
        <end position="98"/>
    </location>
    <ligand>
        <name>ATP</name>
        <dbReference type="ChEBI" id="CHEBI:30616"/>
    </ligand>
</feature>
<accession>A0A0W0ZCT3</accession>
<dbReference type="Gene3D" id="3.40.50.620">
    <property type="entry name" value="HUPs"/>
    <property type="match status" value="1"/>
</dbReference>
<feature type="binding site" evidence="9">
    <location>
        <position position="81"/>
    </location>
    <ligand>
        <name>substrate</name>
    </ligand>
</feature>